<dbReference type="Proteomes" id="UP000689967">
    <property type="component" value="Unassembled WGS sequence"/>
</dbReference>
<sequence length="463" mass="48345">MSESFDLIVIGAGPGGYVCAIRAAQLGMKVACVEKRATLGGTCLNVGCIPSKALLHSSEHYEETKHKLADHGVIVEGVKIDLARMQARKGEVVSSNTKGIEFLFKKNKVTWLKGAASIPAPGQVTVEGTTYAAKHIVIATGSESIPLPGVEVDETQIVTSTGGLELTKVPGHLVVIGGGYIGLELGSVWRRLGAEVTVVEFLDRLVPGMDSEVGKQFERVLGKQGIKTKLKTKVTGATKAADGVTLTLEPAAGGAAESLKADVVLVAIGRRAFTGGLGLAEIGVALDERGRVVTDAHYATNIPGIYAIGDAIVGPMLAHKAEEEGVAMAEILAGQHGHVNYNAIPGVVYTWPEVASIGETEEQLKTRGAEYKVGKFPFTANARARAMGDIDGFVKILADKTSDRVLGAHIMGPDAGTLIAEIAIAMEFGASAEDVARTCHAHPSLNEAVKEAALAVDGRALHI</sequence>
<keyword evidence="13" id="KW-1185">Reference proteome</keyword>
<dbReference type="PIRSF" id="PIRSF000350">
    <property type="entry name" value="Mercury_reductase_MerA"/>
    <property type="match status" value="1"/>
</dbReference>
<keyword evidence="6" id="KW-1015">Disulfide bond</keyword>
<evidence type="ECO:0000256" key="2">
    <source>
        <dbReference type="ARBA" id="ARBA00012608"/>
    </source>
</evidence>
<dbReference type="InterPro" id="IPR012999">
    <property type="entry name" value="Pyr_OxRdtase_I_AS"/>
</dbReference>
<dbReference type="InterPro" id="IPR023753">
    <property type="entry name" value="FAD/NAD-binding_dom"/>
</dbReference>
<dbReference type="InterPro" id="IPR004099">
    <property type="entry name" value="Pyr_nucl-diS_OxRdtase_dimer"/>
</dbReference>
<dbReference type="RefSeq" id="WP_216873493.1">
    <property type="nucleotide sequence ID" value="NZ_JAERQM010000001.1"/>
</dbReference>
<dbReference type="InterPro" id="IPR050151">
    <property type="entry name" value="Class-I_Pyr_Nuc-Dis_Oxidored"/>
</dbReference>
<gene>
    <name evidence="12" type="ORF">JJQ90_05790</name>
</gene>
<evidence type="ECO:0000256" key="7">
    <source>
        <dbReference type="ARBA" id="ARBA00023284"/>
    </source>
</evidence>
<evidence type="ECO:0000313" key="12">
    <source>
        <dbReference type="EMBL" id="MBU8543207.1"/>
    </source>
</evidence>
<evidence type="ECO:0000256" key="8">
    <source>
        <dbReference type="ARBA" id="ARBA00049187"/>
    </source>
</evidence>
<evidence type="ECO:0000256" key="9">
    <source>
        <dbReference type="RuleBase" id="RU003692"/>
    </source>
</evidence>
<evidence type="ECO:0000256" key="4">
    <source>
        <dbReference type="ARBA" id="ARBA00022827"/>
    </source>
</evidence>
<comment type="miscellaneous">
    <text evidence="9">The active site is a redox-active disulfide bond.</text>
</comment>
<evidence type="ECO:0000259" key="10">
    <source>
        <dbReference type="Pfam" id="PF02852"/>
    </source>
</evidence>
<feature type="domain" description="Pyridine nucleotide-disulphide oxidoreductase dimerisation" evidence="10">
    <location>
        <begin position="344"/>
        <end position="453"/>
    </location>
</feature>
<keyword evidence="3 9" id="KW-0285">Flavoprotein</keyword>
<evidence type="ECO:0000259" key="11">
    <source>
        <dbReference type="Pfam" id="PF07992"/>
    </source>
</evidence>
<comment type="similarity">
    <text evidence="1 9">Belongs to the class-I pyridine nucleotide-disulfide oxidoreductase family.</text>
</comment>
<keyword evidence="5 9" id="KW-0560">Oxidoreductase</keyword>
<dbReference type="EMBL" id="JAERQM010000001">
    <property type="protein sequence ID" value="MBU8543207.1"/>
    <property type="molecule type" value="Genomic_DNA"/>
</dbReference>
<keyword evidence="7 9" id="KW-0676">Redox-active center</keyword>
<name>A0ABS6H5T6_9PROT</name>
<dbReference type="InterPro" id="IPR006258">
    <property type="entry name" value="Lipoamide_DH"/>
</dbReference>
<reference evidence="12 13" key="1">
    <citation type="submission" date="2021-01" db="EMBL/GenBank/DDBJ databases">
        <title>Roseomonas sp. nov, a bacterium isolated from an oil production mixture in Yumen Oilfield.</title>
        <authorList>
            <person name="Wu D."/>
        </authorList>
    </citation>
    <scope>NUCLEOTIDE SEQUENCE [LARGE SCALE GENOMIC DNA]</scope>
    <source>
        <strain evidence="12 13">ROY-5-3</strain>
    </source>
</reference>
<dbReference type="Pfam" id="PF07992">
    <property type="entry name" value="Pyr_redox_2"/>
    <property type="match status" value="1"/>
</dbReference>
<keyword evidence="9" id="KW-0520">NAD</keyword>
<accession>A0ABS6H5T6</accession>
<proteinExistence type="inferred from homology"/>
<keyword evidence="4 9" id="KW-0274">FAD</keyword>
<evidence type="ECO:0000256" key="3">
    <source>
        <dbReference type="ARBA" id="ARBA00022630"/>
    </source>
</evidence>
<dbReference type="GO" id="GO:0004148">
    <property type="term" value="F:dihydrolipoyl dehydrogenase (NADH) activity"/>
    <property type="evidence" value="ECO:0007669"/>
    <property type="project" value="UniProtKB-EC"/>
</dbReference>
<comment type="caution">
    <text evidence="12">The sequence shown here is derived from an EMBL/GenBank/DDBJ whole genome shotgun (WGS) entry which is preliminary data.</text>
</comment>
<dbReference type="PROSITE" id="PS00076">
    <property type="entry name" value="PYRIDINE_REDOX_1"/>
    <property type="match status" value="1"/>
</dbReference>
<comment type="catalytic activity">
    <reaction evidence="8 9">
        <text>N(6)-[(R)-dihydrolipoyl]-L-lysyl-[protein] + NAD(+) = N(6)-[(R)-lipoyl]-L-lysyl-[protein] + NADH + H(+)</text>
        <dbReference type="Rhea" id="RHEA:15045"/>
        <dbReference type="Rhea" id="RHEA-COMP:10474"/>
        <dbReference type="Rhea" id="RHEA-COMP:10475"/>
        <dbReference type="ChEBI" id="CHEBI:15378"/>
        <dbReference type="ChEBI" id="CHEBI:57540"/>
        <dbReference type="ChEBI" id="CHEBI:57945"/>
        <dbReference type="ChEBI" id="CHEBI:83099"/>
        <dbReference type="ChEBI" id="CHEBI:83100"/>
        <dbReference type="EC" id="1.8.1.4"/>
    </reaction>
</comment>
<dbReference type="EC" id="1.8.1.4" evidence="2 9"/>
<comment type="cofactor">
    <cofactor evidence="9">
        <name>FAD</name>
        <dbReference type="ChEBI" id="CHEBI:57692"/>
    </cofactor>
    <text evidence="9">Binds 1 FAD per subunit.</text>
</comment>
<feature type="domain" description="FAD/NAD(P)-binding" evidence="11">
    <location>
        <begin position="5"/>
        <end position="325"/>
    </location>
</feature>
<protein>
    <recommendedName>
        <fullName evidence="2 9">Dihydrolipoyl dehydrogenase</fullName>
        <ecNumber evidence="2 9">1.8.1.4</ecNumber>
    </recommendedName>
</protein>
<dbReference type="PANTHER" id="PTHR22912">
    <property type="entry name" value="DISULFIDE OXIDOREDUCTASE"/>
    <property type="match status" value="1"/>
</dbReference>
<dbReference type="NCBIfam" id="TIGR01350">
    <property type="entry name" value="lipoamide_DH"/>
    <property type="match status" value="1"/>
</dbReference>
<evidence type="ECO:0000256" key="1">
    <source>
        <dbReference type="ARBA" id="ARBA00007532"/>
    </source>
</evidence>
<evidence type="ECO:0000256" key="6">
    <source>
        <dbReference type="ARBA" id="ARBA00023157"/>
    </source>
</evidence>
<dbReference type="InterPro" id="IPR001100">
    <property type="entry name" value="Pyr_nuc-diS_OxRdtase"/>
</dbReference>
<evidence type="ECO:0000256" key="5">
    <source>
        <dbReference type="ARBA" id="ARBA00023002"/>
    </source>
</evidence>
<evidence type="ECO:0000313" key="13">
    <source>
        <dbReference type="Proteomes" id="UP000689967"/>
    </source>
</evidence>
<organism evidence="12 13">
    <name type="scientific">Falsiroseomonas oleicola</name>
    <dbReference type="NCBI Taxonomy" id="2801474"/>
    <lineage>
        <taxon>Bacteria</taxon>
        <taxon>Pseudomonadati</taxon>
        <taxon>Pseudomonadota</taxon>
        <taxon>Alphaproteobacteria</taxon>
        <taxon>Acetobacterales</taxon>
        <taxon>Roseomonadaceae</taxon>
        <taxon>Falsiroseomonas</taxon>
    </lineage>
</organism>
<dbReference type="Pfam" id="PF02852">
    <property type="entry name" value="Pyr_redox_dim"/>
    <property type="match status" value="1"/>
</dbReference>
<dbReference type="PANTHER" id="PTHR22912:SF151">
    <property type="entry name" value="DIHYDROLIPOYL DEHYDROGENASE, MITOCHONDRIAL"/>
    <property type="match status" value="1"/>
</dbReference>